<keyword evidence="6" id="KW-1185">Reference proteome</keyword>
<dbReference type="Gene3D" id="2.130.10.10">
    <property type="entry name" value="YVTN repeat-like/Quinoprotein amine dehydrogenase"/>
    <property type="match status" value="1"/>
</dbReference>
<evidence type="ECO:0000313" key="6">
    <source>
        <dbReference type="Proteomes" id="UP001433268"/>
    </source>
</evidence>
<feature type="repeat" description="WD" evidence="3">
    <location>
        <begin position="158"/>
        <end position="199"/>
    </location>
</feature>
<evidence type="ECO:0000256" key="4">
    <source>
        <dbReference type="SAM" id="Phobius"/>
    </source>
</evidence>
<dbReference type="GeneID" id="92037475"/>
<dbReference type="SMART" id="SM00320">
    <property type="entry name" value="WD40"/>
    <property type="match status" value="2"/>
</dbReference>
<keyword evidence="4" id="KW-1133">Transmembrane helix</keyword>
<dbReference type="SUPFAM" id="SSF50978">
    <property type="entry name" value="WD40 repeat-like"/>
    <property type="match status" value="1"/>
</dbReference>
<dbReference type="InterPro" id="IPR001680">
    <property type="entry name" value="WD40_rpt"/>
</dbReference>
<dbReference type="Pfam" id="PF00400">
    <property type="entry name" value="WD40"/>
    <property type="match status" value="2"/>
</dbReference>
<dbReference type="PROSITE" id="PS50294">
    <property type="entry name" value="WD_REPEATS_REGION"/>
    <property type="match status" value="2"/>
</dbReference>
<evidence type="ECO:0000256" key="3">
    <source>
        <dbReference type="PROSITE-ProRule" id="PRU00221"/>
    </source>
</evidence>
<feature type="transmembrane region" description="Helical" evidence="4">
    <location>
        <begin position="53"/>
        <end position="76"/>
    </location>
</feature>
<dbReference type="PANTHER" id="PTHR45333">
    <property type="entry name" value="MEMBRANE PROTEIN-RELATED"/>
    <property type="match status" value="1"/>
</dbReference>
<evidence type="ECO:0000313" key="5">
    <source>
        <dbReference type="EMBL" id="KAK8093415.1"/>
    </source>
</evidence>
<dbReference type="InterPro" id="IPR015943">
    <property type="entry name" value="WD40/YVTN_repeat-like_dom_sf"/>
</dbReference>
<dbReference type="Proteomes" id="UP001433268">
    <property type="component" value="Unassembled WGS sequence"/>
</dbReference>
<protein>
    <submittedName>
        <fullName evidence="5">Uncharacterized protein</fullName>
    </submittedName>
</protein>
<reference evidence="5 6" key="1">
    <citation type="submission" date="2023-01" db="EMBL/GenBank/DDBJ databases">
        <title>Analysis of 21 Apiospora genomes using comparative genomics revels a genus with tremendous synthesis potential of carbohydrate active enzymes and secondary metabolites.</title>
        <authorList>
            <person name="Sorensen T."/>
        </authorList>
    </citation>
    <scope>NUCLEOTIDE SEQUENCE [LARGE SCALE GENOMIC DNA]</scope>
    <source>
        <strain evidence="5 6">CBS 114990</strain>
    </source>
</reference>
<keyword evidence="1 3" id="KW-0853">WD repeat</keyword>
<comment type="caution">
    <text evidence="5">The sequence shown here is derived from an EMBL/GenBank/DDBJ whole genome shotgun (WGS) entry which is preliminary data.</text>
</comment>
<keyword evidence="4" id="KW-0812">Transmembrane</keyword>
<feature type="transmembrane region" description="Helical" evidence="4">
    <location>
        <begin position="6"/>
        <end position="23"/>
    </location>
</feature>
<keyword evidence="2" id="KW-0677">Repeat</keyword>
<organism evidence="5 6">
    <name type="scientific">Apiospora hydei</name>
    <dbReference type="NCBI Taxonomy" id="1337664"/>
    <lineage>
        <taxon>Eukaryota</taxon>
        <taxon>Fungi</taxon>
        <taxon>Dikarya</taxon>
        <taxon>Ascomycota</taxon>
        <taxon>Pezizomycotina</taxon>
        <taxon>Sordariomycetes</taxon>
        <taxon>Xylariomycetidae</taxon>
        <taxon>Amphisphaeriales</taxon>
        <taxon>Apiosporaceae</taxon>
        <taxon>Apiospora</taxon>
    </lineage>
</organism>
<feature type="repeat" description="WD" evidence="3">
    <location>
        <begin position="116"/>
        <end position="157"/>
    </location>
</feature>
<name>A0ABR1X9R7_9PEZI</name>
<accession>A0ABR1X9R7</accession>
<evidence type="ECO:0000256" key="1">
    <source>
        <dbReference type="ARBA" id="ARBA00022574"/>
    </source>
</evidence>
<evidence type="ECO:0000256" key="2">
    <source>
        <dbReference type="ARBA" id="ARBA00022737"/>
    </source>
</evidence>
<dbReference type="EMBL" id="JAQQWN010000002">
    <property type="protein sequence ID" value="KAK8093415.1"/>
    <property type="molecule type" value="Genomic_DNA"/>
</dbReference>
<dbReference type="RefSeq" id="XP_066674188.1">
    <property type="nucleotide sequence ID" value="XM_066804415.1"/>
</dbReference>
<gene>
    <name evidence="5" type="ORF">PG997_000100</name>
</gene>
<dbReference type="PROSITE" id="PS50082">
    <property type="entry name" value="WD_REPEATS_2"/>
    <property type="match status" value="2"/>
</dbReference>
<dbReference type="PANTHER" id="PTHR45333:SF1">
    <property type="entry name" value="CHROMOSOME UNDETERMINED SCAFFOLD_625, WHOLE GENOME SHOTGUN SEQUENCE"/>
    <property type="match status" value="1"/>
</dbReference>
<proteinExistence type="predicted"/>
<dbReference type="InterPro" id="IPR036322">
    <property type="entry name" value="WD40_repeat_dom_sf"/>
</dbReference>
<sequence length="237" mass="26565">MPLIINITVPLFIFAATVCRFIGDYKIGNPNTKLRRLLIGRTARERDKTLRHFRILVSSIIALASLLFAFVLARLLRIKLHDILNNLNLFYSVLSIPPLFKLPIRLLYLSFRDFFFNLENESVNSVAFSRDGQLVASASWNKTAKVWDAQTGQEKQTLAGHSDSVTSVAFSRDGQLVASASHDKTVKVWDAATGQELQTINMGTVSVILSFSPDFSFILTDIRAIPIGCLFNYLLLL</sequence>
<keyword evidence="4" id="KW-0472">Membrane</keyword>
<dbReference type="PROSITE" id="PS00678">
    <property type="entry name" value="WD_REPEATS_1"/>
    <property type="match status" value="2"/>
</dbReference>
<dbReference type="InterPro" id="IPR019775">
    <property type="entry name" value="WD40_repeat_CS"/>
</dbReference>
<feature type="transmembrane region" description="Helical" evidence="4">
    <location>
        <begin position="88"/>
        <end position="108"/>
    </location>
</feature>